<comment type="caution">
    <text evidence="2">The sequence shown here is derived from an EMBL/GenBank/DDBJ whole genome shotgun (WGS) entry which is preliminary data.</text>
</comment>
<feature type="compositionally biased region" description="Basic and acidic residues" evidence="1">
    <location>
        <begin position="22"/>
        <end position="34"/>
    </location>
</feature>
<keyword evidence="3" id="KW-1185">Reference proteome</keyword>
<evidence type="ECO:0000256" key="1">
    <source>
        <dbReference type="SAM" id="MobiDB-lite"/>
    </source>
</evidence>
<proteinExistence type="predicted"/>
<sequence>MEKACENGETKENSSEESEQIEEVKLESNVEESEQKPQTHVFDLLTEIWDYILPNLNATEFHTLINTCPAWRKMFESQRATRLLHLVLPILVNHSSVTKNSLLRWREVSKSSKAIIDNILEHFVSPPKYFESLSTLDTEWSTYVIDESQPLRAIIPRLRLRYNFYDAGRIQKFMAHLKTSTEDSEYSSPFVTKSLQILLVSLVPGNPNNFNEISLNMLNKFGHGVIDITLHAAGMNVPCFFSLLSQLPNVKRIGIIGRGGQWNEDMQQEIETWEQNLELDHLEFLDLEGFGDYRTEENPMSGFFPALLRRCGTQLKRLTCSASNIAALRPELVPNLRFLRVNTFDRSAFTTLSQLDSLKLEELQLRSRSREPSDLTLPEIFQAVSSFARDLPHLRLFIALRVNENEVLENSEVVVVPLLKLTKLSTSLRNVQASWFWTFVQLYCPQLKHLNLHDGTTYELNSHEITQGEIDSLKEGFQLSSQIQKVTISCGLNSRGQTPQRVVLERDVGQKRKRFERMAWL</sequence>
<dbReference type="InterPro" id="IPR032675">
    <property type="entry name" value="LRR_dom_sf"/>
</dbReference>
<evidence type="ECO:0000313" key="3">
    <source>
        <dbReference type="Proteomes" id="UP001642540"/>
    </source>
</evidence>
<feature type="compositionally biased region" description="Basic and acidic residues" evidence="1">
    <location>
        <begin position="1"/>
        <end position="14"/>
    </location>
</feature>
<name>A0ABP1RFU7_9HEXA</name>
<gene>
    <name evidence="2" type="ORF">ODALV1_LOCUS21316</name>
</gene>
<dbReference type="EMBL" id="CAXLJM020000071">
    <property type="protein sequence ID" value="CAL8126210.1"/>
    <property type="molecule type" value="Genomic_DNA"/>
</dbReference>
<evidence type="ECO:0008006" key="4">
    <source>
        <dbReference type="Google" id="ProtNLM"/>
    </source>
</evidence>
<protein>
    <recommendedName>
        <fullName evidence="4">F-box domain-containing protein</fullName>
    </recommendedName>
</protein>
<feature type="region of interest" description="Disordered" evidence="1">
    <location>
        <begin position="1"/>
        <end position="34"/>
    </location>
</feature>
<evidence type="ECO:0000313" key="2">
    <source>
        <dbReference type="EMBL" id="CAL8126210.1"/>
    </source>
</evidence>
<organism evidence="2 3">
    <name type="scientific">Orchesella dallaii</name>
    <dbReference type="NCBI Taxonomy" id="48710"/>
    <lineage>
        <taxon>Eukaryota</taxon>
        <taxon>Metazoa</taxon>
        <taxon>Ecdysozoa</taxon>
        <taxon>Arthropoda</taxon>
        <taxon>Hexapoda</taxon>
        <taxon>Collembola</taxon>
        <taxon>Entomobryomorpha</taxon>
        <taxon>Entomobryoidea</taxon>
        <taxon>Orchesellidae</taxon>
        <taxon>Orchesellinae</taxon>
        <taxon>Orchesella</taxon>
    </lineage>
</organism>
<dbReference type="Gene3D" id="3.80.10.10">
    <property type="entry name" value="Ribonuclease Inhibitor"/>
    <property type="match status" value="1"/>
</dbReference>
<dbReference type="Proteomes" id="UP001642540">
    <property type="component" value="Unassembled WGS sequence"/>
</dbReference>
<reference evidence="2 3" key="1">
    <citation type="submission" date="2024-08" db="EMBL/GenBank/DDBJ databases">
        <authorList>
            <person name="Cucini C."/>
            <person name="Frati F."/>
        </authorList>
    </citation>
    <scope>NUCLEOTIDE SEQUENCE [LARGE SCALE GENOMIC DNA]</scope>
</reference>
<accession>A0ABP1RFU7</accession>
<dbReference type="SUPFAM" id="SSF52047">
    <property type="entry name" value="RNI-like"/>
    <property type="match status" value="1"/>
</dbReference>